<proteinExistence type="predicted"/>
<evidence type="ECO:0000256" key="1">
    <source>
        <dbReference type="SAM" id="Phobius"/>
    </source>
</evidence>
<sequence length="165" mass="18807">MGRIVCQKCGHLNDETQIFCANGEEVLSDSIHGKNYLEKQEKEQKAKRRRGKILCVIVGVLLISCAVFWHLSEREKVQGIWKGKDGTLLVEPNGEANVLNASFLEKGEYKWRFHPGNRLTLVNADNPTIKAEYKAKSDGEELELTETADNSKIYSFWAQPYYVFP</sequence>
<feature type="transmembrane region" description="Helical" evidence="1">
    <location>
        <begin position="53"/>
        <end position="71"/>
    </location>
</feature>
<keyword evidence="1" id="KW-0472">Membrane</keyword>
<dbReference type="RefSeq" id="WP_257464536.1">
    <property type="nucleotide sequence ID" value="NZ_JANJZT010000010.1"/>
</dbReference>
<comment type="caution">
    <text evidence="2">The sequence shown here is derived from an EMBL/GenBank/DDBJ whole genome shotgun (WGS) entry which is preliminary data.</text>
</comment>
<name>A0ABV2M1R4_9FIRM</name>
<protein>
    <recommendedName>
        <fullName evidence="4">DUF5640 domain-containing protein</fullName>
    </recommendedName>
</protein>
<accession>A0ABV2M1R4</accession>
<keyword evidence="1" id="KW-1133">Transmembrane helix</keyword>
<evidence type="ECO:0000313" key="2">
    <source>
        <dbReference type="EMBL" id="MET3750410.1"/>
    </source>
</evidence>
<reference evidence="2 3" key="1">
    <citation type="submission" date="2024-06" db="EMBL/GenBank/DDBJ databases">
        <title>Genomic Encyclopedia of Type Strains, Phase IV (KMG-IV): sequencing the most valuable type-strain genomes for metagenomic binning, comparative biology and taxonomic classification.</title>
        <authorList>
            <person name="Goeker M."/>
        </authorList>
    </citation>
    <scope>NUCLEOTIDE SEQUENCE [LARGE SCALE GENOMIC DNA]</scope>
    <source>
        <strain evidence="2 3">DSM 29492</strain>
    </source>
</reference>
<keyword evidence="3" id="KW-1185">Reference proteome</keyword>
<dbReference type="EMBL" id="JBEPMJ010000010">
    <property type="protein sequence ID" value="MET3750410.1"/>
    <property type="molecule type" value="Genomic_DNA"/>
</dbReference>
<organism evidence="2 3">
    <name type="scientific">Blautia caecimuris</name>
    <dbReference type="NCBI Taxonomy" id="1796615"/>
    <lineage>
        <taxon>Bacteria</taxon>
        <taxon>Bacillati</taxon>
        <taxon>Bacillota</taxon>
        <taxon>Clostridia</taxon>
        <taxon>Lachnospirales</taxon>
        <taxon>Lachnospiraceae</taxon>
        <taxon>Blautia</taxon>
    </lineage>
</organism>
<gene>
    <name evidence="2" type="ORF">ABID24_001659</name>
</gene>
<keyword evidence="1" id="KW-0812">Transmembrane</keyword>
<dbReference type="Proteomes" id="UP001549106">
    <property type="component" value="Unassembled WGS sequence"/>
</dbReference>
<evidence type="ECO:0000313" key="3">
    <source>
        <dbReference type="Proteomes" id="UP001549106"/>
    </source>
</evidence>
<evidence type="ECO:0008006" key="4">
    <source>
        <dbReference type="Google" id="ProtNLM"/>
    </source>
</evidence>